<keyword evidence="13" id="KW-0997">Cell inner membrane</keyword>
<evidence type="ECO:0000256" key="7">
    <source>
        <dbReference type="ARBA" id="ARBA00022723"/>
    </source>
</evidence>
<name>A0ABY9TFN8_9GAMM</name>
<proteinExistence type="inferred from homology"/>
<keyword evidence="6 12" id="KW-0808">Transferase</keyword>
<evidence type="ECO:0000256" key="9">
    <source>
        <dbReference type="ARBA" id="ARBA00022842"/>
    </source>
</evidence>
<keyword evidence="9 12" id="KW-0460">Magnesium</keyword>
<keyword evidence="7 12" id="KW-0479">Metal-binding</keyword>
<evidence type="ECO:0000256" key="4">
    <source>
        <dbReference type="ARBA" id="ARBA00016337"/>
    </source>
</evidence>
<dbReference type="PANTHER" id="PTHR30040">
    <property type="entry name" value="THIAMINE BIOSYNTHESIS LIPOPROTEIN APBE"/>
    <property type="match status" value="1"/>
</dbReference>
<evidence type="ECO:0000313" key="15">
    <source>
        <dbReference type="Proteomes" id="UP001248581"/>
    </source>
</evidence>
<sequence>MFLSKISNALFVISLLLITACSEPVIDSETELQELQLTGYTMGPIVYSVKLIGKKQHVEEIQLAQKVDDLLKKINAQMSTYDKNSELSKFNQYQGNDARQISVELNQVLTESIRLAELTENTLDVTIGPLVNLWSFGPEKRAEKVPSQELILATKQHIGIDKLNLENRLLSKSDANVYVDLSAIAKGFAVDKVAELLEQYDINNYIVDIGGEMRVGGQKTDGDDWVIAVEKPISGTRAVQKAIIPGDNAVATSGDYRNYFEDNGVRYSHTIDPKTGWPINHKLVSVTVVHPSSMTADGLATAIEVMGPEKGFEFAKANNLAVFLISKTENGFSEQSTEQFMRLVAKPK</sequence>
<keyword evidence="5 12" id="KW-0285">Flavoprotein</keyword>
<comment type="cofactor">
    <cofactor evidence="1 13">
        <name>Mg(2+)</name>
        <dbReference type="ChEBI" id="CHEBI:18420"/>
    </cofactor>
</comment>
<evidence type="ECO:0000256" key="13">
    <source>
        <dbReference type="RuleBase" id="RU363002"/>
    </source>
</evidence>
<dbReference type="PROSITE" id="PS51257">
    <property type="entry name" value="PROKAR_LIPOPROTEIN"/>
    <property type="match status" value="1"/>
</dbReference>
<evidence type="ECO:0000256" key="12">
    <source>
        <dbReference type="PIRNR" id="PIRNR006268"/>
    </source>
</evidence>
<evidence type="ECO:0000256" key="5">
    <source>
        <dbReference type="ARBA" id="ARBA00022630"/>
    </source>
</evidence>
<dbReference type="SUPFAM" id="SSF143631">
    <property type="entry name" value="ApbE-like"/>
    <property type="match status" value="1"/>
</dbReference>
<gene>
    <name evidence="14" type="ORF">RI845_13825</name>
</gene>
<dbReference type="EC" id="2.7.1.180" evidence="3 12"/>
<keyword evidence="8 12" id="KW-0274">FAD</keyword>
<evidence type="ECO:0000256" key="1">
    <source>
        <dbReference type="ARBA" id="ARBA00001946"/>
    </source>
</evidence>
<comment type="subcellular location">
    <subcellularLocation>
        <location evidence="13">Cell inner membrane</location>
        <topology evidence="13">Lipid-anchor</topology>
        <orientation evidence="13">Periplasmic side</orientation>
    </subcellularLocation>
</comment>
<evidence type="ECO:0000256" key="3">
    <source>
        <dbReference type="ARBA" id="ARBA00011955"/>
    </source>
</evidence>
<evidence type="ECO:0000256" key="2">
    <source>
        <dbReference type="ARBA" id="ARBA00008282"/>
    </source>
</evidence>
<comment type="catalytic activity">
    <reaction evidence="11 12 13">
        <text>L-threonyl-[protein] + FAD = FMN-L-threonyl-[protein] + AMP + H(+)</text>
        <dbReference type="Rhea" id="RHEA:36847"/>
        <dbReference type="Rhea" id="RHEA-COMP:11060"/>
        <dbReference type="Rhea" id="RHEA-COMP:11061"/>
        <dbReference type="ChEBI" id="CHEBI:15378"/>
        <dbReference type="ChEBI" id="CHEBI:30013"/>
        <dbReference type="ChEBI" id="CHEBI:57692"/>
        <dbReference type="ChEBI" id="CHEBI:74257"/>
        <dbReference type="ChEBI" id="CHEBI:456215"/>
        <dbReference type="EC" id="2.7.1.180"/>
    </reaction>
</comment>
<evidence type="ECO:0000256" key="11">
    <source>
        <dbReference type="ARBA" id="ARBA00048540"/>
    </source>
</evidence>
<dbReference type="GO" id="GO:0016740">
    <property type="term" value="F:transferase activity"/>
    <property type="evidence" value="ECO:0007669"/>
    <property type="project" value="UniProtKB-KW"/>
</dbReference>
<keyword evidence="13" id="KW-1003">Cell membrane</keyword>
<dbReference type="PIRSF" id="PIRSF006268">
    <property type="entry name" value="ApbE"/>
    <property type="match status" value="1"/>
</dbReference>
<comment type="similarity">
    <text evidence="2 12 13">Belongs to the ApbE family.</text>
</comment>
<accession>A0ABY9TFN8</accession>
<dbReference type="InterPro" id="IPR003374">
    <property type="entry name" value="ApbE-like_sf"/>
</dbReference>
<dbReference type="RefSeq" id="WP_348386751.1">
    <property type="nucleotide sequence ID" value="NZ_CP134146.1"/>
</dbReference>
<dbReference type="InterPro" id="IPR024932">
    <property type="entry name" value="ApbE"/>
</dbReference>
<evidence type="ECO:0000256" key="8">
    <source>
        <dbReference type="ARBA" id="ARBA00022827"/>
    </source>
</evidence>
<evidence type="ECO:0000256" key="6">
    <source>
        <dbReference type="ARBA" id="ARBA00022679"/>
    </source>
</evidence>
<organism evidence="14 15">
    <name type="scientific">Thalassotalea nanhaiensis</name>
    <dbReference type="NCBI Taxonomy" id="3065648"/>
    <lineage>
        <taxon>Bacteria</taxon>
        <taxon>Pseudomonadati</taxon>
        <taxon>Pseudomonadota</taxon>
        <taxon>Gammaproteobacteria</taxon>
        <taxon>Alteromonadales</taxon>
        <taxon>Colwelliaceae</taxon>
        <taxon>Thalassotalea</taxon>
    </lineage>
</organism>
<evidence type="ECO:0000256" key="10">
    <source>
        <dbReference type="ARBA" id="ARBA00031306"/>
    </source>
</evidence>
<protein>
    <recommendedName>
        <fullName evidence="4 12">FAD:protein FMN transferase</fullName>
        <ecNumber evidence="3 12">2.7.1.180</ecNumber>
    </recommendedName>
    <alternativeName>
        <fullName evidence="10 12">Flavin transferase</fullName>
    </alternativeName>
</protein>
<comment type="function">
    <text evidence="13">Flavin transferase that catalyzes the transfer of the FMN moiety of FAD and its covalent binding to the hydroxyl group of a threonine residue in a target flavoprotein.</text>
</comment>
<keyword evidence="13" id="KW-0449">Lipoprotein</keyword>
<dbReference type="EMBL" id="CP134146">
    <property type="protein sequence ID" value="WNC67592.1"/>
    <property type="molecule type" value="Genomic_DNA"/>
</dbReference>
<keyword evidence="13" id="KW-0472">Membrane</keyword>
<reference evidence="15" key="1">
    <citation type="submission" date="2023-09" db="EMBL/GenBank/DDBJ databases">
        <authorList>
            <person name="Li S."/>
            <person name="Li X."/>
            <person name="Zhang C."/>
            <person name="Zhao Z."/>
        </authorList>
    </citation>
    <scope>NUCLEOTIDE SEQUENCE [LARGE SCALE GENOMIC DNA]</scope>
    <source>
        <strain evidence="15">SQ345</strain>
    </source>
</reference>
<dbReference type="Pfam" id="PF02424">
    <property type="entry name" value="ApbE"/>
    <property type="match status" value="1"/>
</dbReference>
<dbReference type="PANTHER" id="PTHR30040:SF2">
    <property type="entry name" value="FAD:PROTEIN FMN TRANSFERASE"/>
    <property type="match status" value="1"/>
</dbReference>
<keyword evidence="15" id="KW-1185">Reference proteome</keyword>
<dbReference type="Gene3D" id="3.10.520.10">
    <property type="entry name" value="ApbE-like domains"/>
    <property type="match status" value="1"/>
</dbReference>
<evidence type="ECO:0000313" key="14">
    <source>
        <dbReference type="EMBL" id="WNC67592.1"/>
    </source>
</evidence>
<dbReference type="Proteomes" id="UP001248581">
    <property type="component" value="Chromosome"/>
</dbReference>